<comment type="caution">
    <text evidence="4">The sequence shown here is derived from an EMBL/GenBank/DDBJ whole genome shotgun (WGS) entry which is preliminary data.</text>
</comment>
<dbReference type="SUPFAM" id="SSF48498">
    <property type="entry name" value="Tetracyclin repressor-like, C-terminal domain"/>
    <property type="match status" value="1"/>
</dbReference>
<evidence type="ECO:0000259" key="3">
    <source>
        <dbReference type="PROSITE" id="PS50977"/>
    </source>
</evidence>
<keyword evidence="1 2" id="KW-0238">DNA-binding</keyword>
<proteinExistence type="predicted"/>
<dbReference type="Proteomes" id="UP000295198">
    <property type="component" value="Unassembled WGS sequence"/>
</dbReference>
<feature type="DNA-binding region" description="H-T-H motif" evidence="2">
    <location>
        <begin position="26"/>
        <end position="45"/>
    </location>
</feature>
<dbReference type="InterPro" id="IPR036271">
    <property type="entry name" value="Tet_transcr_reg_TetR-rel_C_sf"/>
</dbReference>
<dbReference type="Pfam" id="PF00440">
    <property type="entry name" value="TetR_N"/>
    <property type="match status" value="1"/>
</dbReference>
<dbReference type="PROSITE" id="PS50977">
    <property type="entry name" value="HTH_TETR_2"/>
    <property type="match status" value="1"/>
</dbReference>
<dbReference type="OrthoDB" id="9816296at2"/>
<reference evidence="4 5" key="1">
    <citation type="submission" date="2019-01" db="EMBL/GenBank/DDBJ databases">
        <title>Nocardioides guangzhouensis sp. nov., an actinobacterium isolated from soil.</title>
        <authorList>
            <person name="Fu Y."/>
            <person name="Cai Y."/>
            <person name="Lin Z."/>
            <person name="Chen P."/>
        </authorList>
    </citation>
    <scope>NUCLEOTIDE SEQUENCE [LARGE SCALE GENOMIC DNA]</scope>
    <source>
        <strain evidence="4 5">130</strain>
    </source>
</reference>
<dbReference type="RefSeq" id="WP_134721078.1">
    <property type="nucleotide sequence ID" value="NZ_SDKM01000084.1"/>
</dbReference>
<dbReference type="Gene3D" id="1.10.357.10">
    <property type="entry name" value="Tetracycline Repressor, domain 2"/>
    <property type="match status" value="1"/>
</dbReference>
<dbReference type="GO" id="GO:0000976">
    <property type="term" value="F:transcription cis-regulatory region binding"/>
    <property type="evidence" value="ECO:0007669"/>
    <property type="project" value="TreeGrafter"/>
</dbReference>
<dbReference type="PANTHER" id="PTHR30055">
    <property type="entry name" value="HTH-TYPE TRANSCRIPTIONAL REGULATOR RUTR"/>
    <property type="match status" value="1"/>
</dbReference>
<accession>A0A4Q4Z2A9</accession>
<dbReference type="EMBL" id="SDKM01000084">
    <property type="protein sequence ID" value="RYP80954.1"/>
    <property type="molecule type" value="Genomic_DNA"/>
</dbReference>
<keyword evidence="5" id="KW-1185">Reference proteome</keyword>
<evidence type="ECO:0000313" key="5">
    <source>
        <dbReference type="Proteomes" id="UP000295198"/>
    </source>
</evidence>
<evidence type="ECO:0000256" key="2">
    <source>
        <dbReference type="PROSITE-ProRule" id="PRU00335"/>
    </source>
</evidence>
<dbReference type="Pfam" id="PF17937">
    <property type="entry name" value="TetR_C_28"/>
    <property type="match status" value="1"/>
</dbReference>
<sequence length="179" mass="19545">MPATTSRTAILDNALVLARDGATTVTLDSVAQASGLTKPGVMYHFRTKEALMAAAVDHVIDRLEQTLLALLPEGPSAGVERRMLAYAEWALTSEIDGADLVMFSDPRLVDVLTRKWSDRLRPWLEIPAGTPAPVRSRLLAVRLAAEGSWFADASGILPLSEDDRRTLLAWVRDLLEPLS</sequence>
<dbReference type="SUPFAM" id="SSF46689">
    <property type="entry name" value="Homeodomain-like"/>
    <property type="match status" value="1"/>
</dbReference>
<name>A0A4Q4Z2A9_9ACTN</name>
<protein>
    <submittedName>
        <fullName evidence="4">TetR/AcrR family transcriptional regulator</fullName>
    </submittedName>
</protein>
<dbReference type="InterPro" id="IPR001647">
    <property type="entry name" value="HTH_TetR"/>
</dbReference>
<feature type="domain" description="HTH tetR-type" evidence="3">
    <location>
        <begin position="4"/>
        <end position="63"/>
    </location>
</feature>
<dbReference type="PANTHER" id="PTHR30055:SF148">
    <property type="entry name" value="TETR-FAMILY TRANSCRIPTIONAL REGULATOR"/>
    <property type="match status" value="1"/>
</dbReference>
<dbReference type="InterPro" id="IPR009057">
    <property type="entry name" value="Homeodomain-like_sf"/>
</dbReference>
<dbReference type="GO" id="GO:0003700">
    <property type="term" value="F:DNA-binding transcription factor activity"/>
    <property type="evidence" value="ECO:0007669"/>
    <property type="project" value="TreeGrafter"/>
</dbReference>
<evidence type="ECO:0000256" key="1">
    <source>
        <dbReference type="ARBA" id="ARBA00023125"/>
    </source>
</evidence>
<gene>
    <name evidence="4" type="ORF">EKO23_24245</name>
</gene>
<dbReference type="AlphaFoldDB" id="A0A4Q4Z2A9"/>
<evidence type="ECO:0000313" key="4">
    <source>
        <dbReference type="EMBL" id="RYP80954.1"/>
    </source>
</evidence>
<dbReference type="InterPro" id="IPR041479">
    <property type="entry name" value="TetR_CgmR_C"/>
</dbReference>
<organism evidence="4 5">
    <name type="scientific">Nocardioides guangzhouensis</name>
    <dbReference type="NCBI Taxonomy" id="2497878"/>
    <lineage>
        <taxon>Bacteria</taxon>
        <taxon>Bacillati</taxon>
        <taxon>Actinomycetota</taxon>
        <taxon>Actinomycetes</taxon>
        <taxon>Propionibacteriales</taxon>
        <taxon>Nocardioidaceae</taxon>
        <taxon>Nocardioides</taxon>
    </lineage>
</organism>
<dbReference type="InterPro" id="IPR050109">
    <property type="entry name" value="HTH-type_TetR-like_transc_reg"/>
</dbReference>